<evidence type="ECO:0000313" key="1">
    <source>
        <dbReference type="EMBL" id="CAG8816662.1"/>
    </source>
</evidence>
<gene>
    <name evidence="1" type="ORF">GMARGA_LOCUS26605</name>
</gene>
<proteinExistence type="predicted"/>
<protein>
    <submittedName>
        <fullName evidence="1">36673_t:CDS:1</fullName>
    </submittedName>
</protein>
<evidence type="ECO:0000313" key="2">
    <source>
        <dbReference type="Proteomes" id="UP000789901"/>
    </source>
</evidence>
<accession>A0ABN7W593</accession>
<sequence length="53" mass="6244">LLNLDQKLYLKPYWQSNCSNYVSIDKTEGYYNLDENTKQPTEKGELVLFKLKG</sequence>
<comment type="caution">
    <text evidence="1">The sequence shown here is derived from an EMBL/GenBank/DDBJ whole genome shotgun (WGS) entry which is preliminary data.</text>
</comment>
<name>A0ABN7W593_GIGMA</name>
<organism evidence="1 2">
    <name type="scientific">Gigaspora margarita</name>
    <dbReference type="NCBI Taxonomy" id="4874"/>
    <lineage>
        <taxon>Eukaryota</taxon>
        <taxon>Fungi</taxon>
        <taxon>Fungi incertae sedis</taxon>
        <taxon>Mucoromycota</taxon>
        <taxon>Glomeromycotina</taxon>
        <taxon>Glomeromycetes</taxon>
        <taxon>Diversisporales</taxon>
        <taxon>Gigasporaceae</taxon>
        <taxon>Gigaspora</taxon>
    </lineage>
</organism>
<keyword evidence="2" id="KW-1185">Reference proteome</keyword>
<reference evidence="1 2" key="1">
    <citation type="submission" date="2021-06" db="EMBL/GenBank/DDBJ databases">
        <authorList>
            <person name="Kallberg Y."/>
            <person name="Tangrot J."/>
            <person name="Rosling A."/>
        </authorList>
    </citation>
    <scope>NUCLEOTIDE SEQUENCE [LARGE SCALE GENOMIC DNA]</scope>
    <source>
        <strain evidence="1 2">120-4 pot B 10/14</strain>
    </source>
</reference>
<dbReference type="EMBL" id="CAJVQB010031272">
    <property type="protein sequence ID" value="CAG8816662.1"/>
    <property type="molecule type" value="Genomic_DNA"/>
</dbReference>
<dbReference type="Proteomes" id="UP000789901">
    <property type="component" value="Unassembled WGS sequence"/>
</dbReference>
<feature type="non-terminal residue" evidence="1">
    <location>
        <position position="1"/>
    </location>
</feature>